<keyword evidence="2" id="KW-1185">Reference proteome</keyword>
<sequence length="223" mass="22977">MGLFSDFFLARRLRKGPTLLLPYVPDPASVLEVVRLHAPDARPYGDGLRVGGNVRLRGPIALPPGLAARAGIPAGWQTAYVAGNIDDEEGGEYDRPMALAAGLAERLNGTVHPRGPEPPADLAEVTGGRPVPVAELVAALAGELPGLTARAVAGGITVLSCGASPVEIVVEEDEDETGYSVCVDDGVRGPGLAETARRVALTIAARGGGTARDHNGFLIHETG</sequence>
<comment type="caution">
    <text evidence="1">The sequence shown here is derived from an EMBL/GenBank/DDBJ whole genome shotgun (WGS) entry which is preliminary data.</text>
</comment>
<protein>
    <submittedName>
        <fullName evidence="1">Uncharacterized protein</fullName>
    </submittedName>
</protein>
<evidence type="ECO:0000313" key="1">
    <source>
        <dbReference type="EMBL" id="MFF3668216.1"/>
    </source>
</evidence>
<proteinExistence type="predicted"/>
<gene>
    <name evidence="1" type="ORF">ACFYXI_21765</name>
</gene>
<organism evidence="1 2">
    <name type="scientific">Microtetraspora malaysiensis</name>
    <dbReference type="NCBI Taxonomy" id="161358"/>
    <lineage>
        <taxon>Bacteria</taxon>
        <taxon>Bacillati</taxon>
        <taxon>Actinomycetota</taxon>
        <taxon>Actinomycetes</taxon>
        <taxon>Streptosporangiales</taxon>
        <taxon>Streptosporangiaceae</taxon>
        <taxon>Microtetraspora</taxon>
    </lineage>
</organism>
<dbReference type="EMBL" id="JBIASD010000014">
    <property type="protein sequence ID" value="MFF3668216.1"/>
    <property type="molecule type" value="Genomic_DNA"/>
</dbReference>
<dbReference type="RefSeq" id="WP_387413659.1">
    <property type="nucleotide sequence ID" value="NZ_JBIASD010000014.1"/>
</dbReference>
<dbReference type="Proteomes" id="UP001602013">
    <property type="component" value="Unassembled WGS sequence"/>
</dbReference>
<reference evidence="1 2" key="1">
    <citation type="submission" date="2024-10" db="EMBL/GenBank/DDBJ databases">
        <title>The Natural Products Discovery Center: Release of the First 8490 Sequenced Strains for Exploring Actinobacteria Biosynthetic Diversity.</title>
        <authorList>
            <person name="Kalkreuter E."/>
            <person name="Kautsar S.A."/>
            <person name="Yang D."/>
            <person name="Bader C.D."/>
            <person name="Teijaro C.N."/>
            <person name="Fluegel L."/>
            <person name="Davis C.M."/>
            <person name="Simpson J.R."/>
            <person name="Lauterbach L."/>
            <person name="Steele A.D."/>
            <person name="Gui C."/>
            <person name="Meng S."/>
            <person name="Li G."/>
            <person name="Viehrig K."/>
            <person name="Ye F."/>
            <person name="Su P."/>
            <person name="Kiefer A.F."/>
            <person name="Nichols A."/>
            <person name="Cepeda A.J."/>
            <person name="Yan W."/>
            <person name="Fan B."/>
            <person name="Jiang Y."/>
            <person name="Adhikari A."/>
            <person name="Zheng C.-J."/>
            <person name="Schuster L."/>
            <person name="Cowan T.M."/>
            <person name="Smanski M.J."/>
            <person name="Chevrette M.G."/>
            <person name="De Carvalho L.P.S."/>
            <person name="Shen B."/>
        </authorList>
    </citation>
    <scope>NUCLEOTIDE SEQUENCE [LARGE SCALE GENOMIC DNA]</scope>
    <source>
        <strain evidence="1 2">NPDC002173</strain>
    </source>
</reference>
<name>A0ABW6ST98_9ACTN</name>
<accession>A0ABW6ST98</accession>
<evidence type="ECO:0000313" key="2">
    <source>
        <dbReference type="Proteomes" id="UP001602013"/>
    </source>
</evidence>